<gene>
    <name evidence="1" type="ORF">Q4F19_19240</name>
</gene>
<dbReference type="RefSeq" id="WP_303546167.1">
    <property type="nucleotide sequence ID" value="NZ_JAUOTP010000011.1"/>
</dbReference>
<dbReference type="EMBL" id="JAUOTP010000011">
    <property type="protein sequence ID" value="MDO6416526.1"/>
    <property type="molecule type" value="Genomic_DNA"/>
</dbReference>
<evidence type="ECO:0000313" key="1">
    <source>
        <dbReference type="EMBL" id="MDO6416526.1"/>
    </source>
</evidence>
<proteinExistence type="predicted"/>
<reference evidence="1" key="1">
    <citation type="submission" date="2023-07" db="EMBL/GenBank/DDBJ databases">
        <authorList>
            <person name="Kim M."/>
        </authorList>
    </citation>
    <scope>NUCLEOTIDE SEQUENCE</scope>
    <source>
        <strain evidence="1">BIUV-7</strain>
    </source>
</reference>
<sequence>MGAAAVAEGKLVQLEGNASRLQGLRDSLSGQAGVTSGAALGHSRELAMRLDDVRHGLNRAIGSAREVVELRSQERIGAHIARESAERLQVRAVANMHKMIEERMAAAFRPRRKEAEND</sequence>
<dbReference type="Proteomes" id="UP001169764">
    <property type="component" value="Unassembled WGS sequence"/>
</dbReference>
<name>A0ABT8YDR6_9SPHN</name>
<comment type="caution">
    <text evidence="1">The sequence shown here is derived from an EMBL/GenBank/DDBJ whole genome shotgun (WGS) entry which is preliminary data.</text>
</comment>
<keyword evidence="2" id="KW-1185">Reference proteome</keyword>
<protein>
    <submittedName>
        <fullName evidence="1">Uncharacterized protein</fullName>
    </submittedName>
</protein>
<accession>A0ABT8YDR6</accession>
<organism evidence="1 2">
    <name type="scientific">Sphingomonas natans</name>
    <dbReference type="NCBI Taxonomy" id="3063330"/>
    <lineage>
        <taxon>Bacteria</taxon>
        <taxon>Pseudomonadati</taxon>
        <taxon>Pseudomonadota</taxon>
        <taxon>Alphaproteobacteria</taxon>
        <taxon>Sphingomonadales</taxon>
        <taxon>Sphingomonadaceae</taxon>
        <taxon>Sphingomonas</taxon>
    </lineage>
</organism>
<evidence type="ECO:0000313" key="2">
    <source>
        <dbReference type="Proteomes" id="UP001169764"/>
    </source>
</evidence>